<evidence type="ECO:0000313" key="6">
    <source>
        <dbReference type="Proteomes" id="UP000245699"/>
    </source>
</evidence>
<feature type="domain" description="Acyl-CoA thioesterase-like N-terminal HotDog" evidence="4">
    <location>
        <begin position="65"/>
        <end position="115"/>
    </location>
</feature>
<dbReference type="Gene3D" id="2.40.160.210">
    <property type="entry name" value="Acyl-CoA thioesterase, double hotdog domain"/>
    <property type="match status" value="1"/>
</dbReference>
<dbReference type="AlphaFoldDB" id="A0A2T9YE01"/>
<dbReference type="InterPro" id="IPR003703">
    <property type="entry name" value="Acyl_CoA_thio"/>
</dbReference>
<feature type="domain" description="Acyl-CoA thioesterase 2 C-terminal" evidence="3">
    <location>
        <begin position="214"/>
        <end position="319"/>
    </location>
</feature>
<dbReference type="Pfam" id="PF13622">
    <property type="entry name" value="4HBT_3"/>
    <property type="match status" value="1"/>
</dbReference>
<gene>
    <name evidence="5" type="ORF">BB559_004541</name>
</gene>
<accession>A0A2T9YE01</accession>
<proteinExistence type="inferred from homology"/>
<dbReference type="OrthoDB" id="68328at2759"/>
<comment type="similarity">
    <text evidence="1">Belongs to the C/M/P thioester hydrolase family.</text>
</comment>
<comment type="caution">
    <text evidence="5">The sequence shown here is derived from an EMBL/GenBank/DDBJ whole genome shotgun (WGS) entry which is preliminary data.</text>
</comment>
<dbReference type="InterPro" id="IPR025652">
    <property type="entry name" value="TesB_C"/>
</dbReference>
<dbReference type="InterPro" id="IPR029069">
    <property type="entry name" value="HotDog_dom_sf"/>
</dbReference>
<evidence type="ECO:0000313" key="5">
    <source>
        <dbReference type="EMBL" id="PVU90578.1"/>
    </source>
</evidence>
<dbReference type="Proteomes" id="UP000245699">
    <property type="component" value="Unassembled WGS sequence"/>
</dbReference>
<evidence type="ECO:0000256" key="2">
    <source>
        <dbReference type="ARBA" id="ARBA00022801"/>
    </source>
</evidence>
<dbReference type="GO" id="GO:0006637">
    <property type="term" value="P:acyl-CoA metabolic process"/>
    <property type="evidence" value="ECO:0007669"/>
    <property type="project" value="InterPro"/>
</dbReference>
<dbReference type="InterPro" id="IPR049449">
    <property type="entry name" value="TesB_ACOT8-like_N"/>
</dbReference>
<dbReference type="PANTHER" id="PTHR11066">
    <property type="entry name" value="ACYL-COA THIOESTERASE"/>
    <property type="match status" value="1"/>
</dbReference>
<evidence type="ECO:0000259" key="4">
    <source>
        <dbReference type="Pfam" id="PF13622"/>
    </source>
</evidence>
<reference evidence="5 6" key="1">
    <citation type="journal article" date="2018" name="MBio">
        <title>Comparative Genomics Reveals the Core Gene Toolbox for the Fungus-Insect Symbiosis.</title>
        <authorList>
            <person name="Wang Y."/>
            <person name="Stata M."/>
            <person name="Wang W."/>
            <person name="Stajich J.E."/>
            <person name="White M.M."/>
            <person name="Moncalvo J.M."/>
        </authorList>
    </citation>
    <scope>NUCLEOTIDE SEQUENCE [LARGE SCALE GENOMIC DNA]</scope>
    <source>
        <strain evidence="5 6">AUS-77-4</strain>
    </source>
</reference>
<dbReference type="GO" id="GO:0009062">
    <property type="term" value="P:fatty acid catabolic process"/>
    <property type="evidence" value="ECO:0007669"/>
    <property type="project" value="TreeGrafter"/>
</dbReference>
<dbReference type="CDD" id="cd03444">
    <property type="entry name" value="Thioesterase_II_repeat1"/>
    <property type="match status" value="1"/>
</dbReference>
<dbReference type="PANTHER" id="PTHR11066:SF34">
    <property type="entry name" value="ACYL-COENZYME A THIOESTERASE 8"/>
    <property type="match status" value="1"/>
</dbReference>
<dbReference type="STRING" id="61424.A0A2T9YE01"/>
<dbReference type="GO" id="GO:0005782">
    <property type="term" value="C:peroxisomal matrix"/>
    <property type="evidence" value="ECO:0007669"/>
    <property type="project" value="TreeGrafter"/>
</dbReference>
<dbReference type="InterPro" id="IPR042171">
    <property type="entry name" value="Acyl-CoA_hotdog"/>
</dbReference>
<dbReference type="CDD" id="cd03445">
    <property type="entry name" value="Thioesterase_II_repeat2"/>
    <property type="match status" value="1"/>
</dbReference>
<keyword evidence="2" id="KW-0378">Hydrolase</keyword>
<evidence type="ECO:0008006" key="7">
    <source>
        <dbReference type="Google" id="ProtNLM"/>
    </source>
</evidence>
<dbReference type="SUPFAM" id="SSF54637">
    <property type="entry name" value="Thioesterase/thiol ester dehydrase-isomerase"/>
    <property type="match status" value="2"/>
</dbReference>
<protein>
    <recommendedName>
        <fullName evidence="7">Acyl-CoA thioesterase II domain-containing protein</fullName>
    </recommendedName>
</protein>
<organism evidence="5 6">
    <name type="scientific">Furculomyces boomerangus</name>
    <dbReference type="NCBI Taxonomy" id="61424"/>
    <lineage>
        <taxon>Eukaryota</taxon>
        <taxon>Fungi</taxon>
        <taxon>Fungi incertae sedis</taxon>
        <taxon>Zoopagomycota</taxon>
        <taxon>Kickxellomycotina</taxon>
        <taxon>Harpellomycetes</taxon>
        <taxon>Harpellales</taxon>
        <taxon>Harpellaceae</taxon>
        <taxon>Furculomyces</taxon>
    </lineage>
</organism>
<sequence>MHEIRKQIYEYFFLQEADVDVYFTENIWVPKGARGVFGKSSISFIQNHSLSLLTCYNIQTIGGQSLHSYFLLAGKEDEPIYYHVERIRDGKSFASRNVLAKQKGRIIFALSCSFQVPEKSSIEHQYKMPDVVPPEESQEYQELQRDINVMRHPNKEYDGFEKVGRISMNVFRATPKDIELKKIFDLATPSKIEERAKSGKAYSDDEISTPYDLWWIKMMDDLSHLKIQLHQCLLAYISDHTLLSAIRLPHFTGSNINKNKRNMVVSLDHTVWFHTPFRADKWLLYEIESPRLVNGRGLAFGKVYDNNGVLVASVSQEGLFRTISLDDRGKRNEPLLFTSNSPVLSKQKQPKL</sequence>
<dbReference type="Pfam" id="PF02551">
    <property type="entry name" value="Acyl_CoA_thio"/>
    <property type="match status" value="1"/>
</dbReference>
<dbReference type="GO" id="GO:0047617">
    <property type="term" value="F:fatty acyl-CoA hydrolase activity"/>
    <property type="evidence" value="ECO:0007669"/>
    <property type="project" value="InterPro"/>
</dbReference>
<name>A0A2T9YE01_9FUNG</name>
<evidence type="ECO:0000259" key="3">
    <source>
        <dbReference type="Pfam" id="PF02551"/>
    </source>
</evidence>
<dbReference type="EMBL" id="MBFT01000472">
    <property type="protein sequence ID" value="PVU90578.1"/>
    <property type="molecule type" value="Genomic_DNA"/>
</dbReference>
<evidence type="ECO:0000256" key="1">
    <source>
        <dbReference type="ARBA" id="ARBA00006538"/>
    </source>
</evidence>
<keyword evidence="6" id="KW-1185">Reference proteome</keyword>